<keyword evidence="6" id="KW-1185">Reference proteome</keyword>
<evidence type="ECO:0000256" key="2">
    <source>
        <dbReference type="ARBA" id="ARBA00023276"/>
    </source>
</evidence>
<dbReference type="SUPFAM" id="SSF50939">
    <property type="entry name" value="Sialidases"/>
    <property type="match status" value="1"/>
</dbReference>
<keyword evidence="1" id="KW-0602">Photosynthesis</keyword>
<dbReference type="OrthoDB" id="9813892at2"/>
<evidence type="ECO:0000256" key="3">
    <source>
        <dbReference type="SAM" id="SignalP"/>
    </source>
</evidence>
<dbReference type="PANTHER" id="PTHR47199:SF2">
    <property type="entry name" value="PHOTOSYSTEM II STABILITY_ASSEMBLY FACTOR HCF136, CHLOROPLASTIC"/>
    <property type="match status" value="1"/>
</dbReference>
<name>A0A316FXG1_9GAMM</name>
<protein>
    <submittedName>
        <fullName evidence="5">Photosystem II stability/assembly factor-like uncharacterized protein</fullName>
    </submittedName>
</protein>
<keyword evidence="2" id="KW-0604">Photosystem II</keyword>
<dbReference type="GO" id="GO:0015979">
    <property type="term" value="P:photosynthesis"/>
    <property type="evidence" value="ECO:0007669"/>
    <property type="project" value="UniProtKB-KW"/>
</dbReference>
<dbReference type="EMBL" id="QGGU01000003">
    <property type="protein sequence ID" value="PWK53401.1"/>
    <property type="molecule type" value="Genomic_DNA"/>
</dbReference>
<dbReference type="Gene3D" id="2.130.10.10">
    <property type="entry name" value="YVTN repeat-like/Quinoprotein amine dehydrogenase"/>
    <property type="match status" value="2"/>
</dbReference>
<evidence type="ECO:0000313" key="5">
    <source>
        <dbReference type="EMBL" id="PWK53401.1"/>
    </source>
</evidence>
<evidence type="ECO:0000259" key="4">
    <source>
        <dbReference type="Pfam" id="PF14870"/>
    </source>
</evidence>
<evidence type="ECO:0000256" key="1">
    <source>
        <dbReference type="ARBA" id="ARBA00022531"/>
    </source>
</evidence>
<dbReference type="GO" id="GO:0009523">
    <property type="term" value="C:photosystem II"/>
    <property type="evidence" value="ECO:0007669"/>
    <property type="project" value="UniProtKB-KW"/>
</dbReference>
<dbReference type="PANTHER" id="PTHR47199">
    <property type="entry name" value="PHOTOSYSTEM II STABILITY/ASSEMBLY FACTOR HCF136, CHLOROPLASTIC"/>
    <property type="match status" value="1"/>
</dbReference>
<dbReference type="Pfam" id="PF14870">
    <property type="entry name" value="PSII_BNR"/>
    <property type="match status" value="1"/>
</dbReference>
<keyword evidence="3" id="KW-0732">Signal</keyword>
<evidence type="ECO:0000313" key="6">
    <source>
        <dbReference type="Proteomes" id="UP000245790"/>
    </source>
</evidence>
<organism evidence="5 6">
    <name type="scientific">Pleionea mediterranea</name>
    <dbReference type="NCBI Taxonomy" id="523701"/>
    <lineage>
        <taxon>Bacteria</taxon>
        <taxon>Pseudomonadati</taxon>
        <taxon>Pseudomonadota</taxon>
        <taxon>Gammaproteobacteria</taxon>
        <taxon>Oceanospirillales</taxon>
        <taxon>Pleioneaceae</taxon>
        <taxon>Pleionea</taxon>
    </lineage>
</organism>
<sequence length="325" mass="35324">MAKLLIKLSLFLCLLGTSGVSAEQSVIAAKAEQSLLIDIAQLSGDKLVAVGERGHILLSNDNGESWQQVVAPTESTLTAVTFIDDLTGFAVGHQQVILKTIDGGETWALQYQNKEDVIFPALMDVWFRDGGWGVAVGAYGLYLHTKDGGQSWEQMPLAELEDPDFGLPHFYSMGYDGKNNRLFMAGELGFIAVSEDFGETWSRLESPYEGSFFHVAVSNSGSLHLMGLRGHLFRSEDQGETWDAIKTNSQASINSMIELGGSQLMYLGVDGVLLFSNDDGKTVRKIQRQDRNGLMAGVLTGVNSLVVVGEKGVNRIGLDGQNKEQ</sequence>
<proteinExistence type="predicted"/>
<dbReference type="Proteomes" id="UP000245790">
    <property type="component" value="Unassembled WGS sequence"/>
</dbReference>
<dbReference type="AlphaFoldDB" id="A0A316FXG1"/>
<gene>
    <name evidence="5" type="ORF">C8D97_103228</name>
</gene>
<dbReference type="RefSeq" id="WP_109762631.1">
    <property type="nucleotide sequence ID" value="NZ_QGGU01000003.1"/>
</dbReference>
<dbReference type="InterPro" id="IPR015943">
    <property type="entry name" value="WD40/YVTN_repeat-like_dom_sf"/>
</dbReference>
<reference evidence="5 6" key="1">
    <citation type="submission" date="2018-05" db="EMBL/GenBank/DDBJ databases">
        <title>Genomic Encyclopedia of Type Strains, Phase IV (KMG-IV): sequencing the most valuable type-strain genomes for metagenomic binning, comparative biology and taxonomic classification.</title>
        <authorList>
            <person name="Goeker M."/>
        </authorList>
    </citation>
    <scope>NUCLEOTIDE SEQUENCE [LARGE SCALE GENOMIC DNA]</scope>
    <source>
        <strain evidence="5 6">DSM 25350</strain>
    </source>
</reference>
<feature type="chain" id="PRO_5016444803" evidence="3">
    <location>
        <begin position="23"/>
        <end position="325"/>
    </location>
</feature>
<feature type="domain" description="Photosynthesis system II assembly factor Ycf48/Hcf136-like" evidence="4">
    <location>
        <begin position="65"/>
        <end position="159"/>
    </location>
</feature>
<dbReference type="InterPro" id="IPR036278">
    <property type="entry name" value="Sialidase_sf"/>
</dbReference>
<comment type="caution">
    <text evidence="5">The sequence shown here is derived from an EMBL/GenBank/DDBJ whole genome shotgun (WGS) entry which is preliminary data.</text>
</comment>
<accession>A0A316FXG1</accession>
<feature type="signal peptide" evidence="3">
    <location>
        <begin position="1"/>
        <end position="22"/>
    </location>
</feature>
<dbReference type="InterPro" id="IPR028203">
    <property type="entry name" value="PSII_CF48-like_dom"/>
</dbReference>
<dbReference type="CDD" id="cd15482">
    <property type="entry name" value="Sialidase_non-viral"/>
    <property type="match status" value="1"/>
</dbReference>